<evidence type="ECO:0000313" key="11">
    <source>
        <dbReference type="Proteomes" id="UP001302367"/>
    </source>
</evidence>
<dbReference type="PANTHER" id="PTHR42812:SF5">
    <property type="entry name" value="ENDO-ARABINASE"/>
    <property type="match status" value="1"/>
</dbReference>
<sequence length="334" mass="36146">MHSSIARVALAGLSVFASIASAAPLEQRQANLRPVISTDFPDPSIIKDGDTWYAFASQSLYDFRDIKIQVATSKDFATWTLMEGYDALGTMAPWSRSDVWAPSVHRRDDGKYLMYYSGVTTTGGDGRFHCVGTAVSDTILGPYQSNTDEPFACPIDQGGALDASYFKDGDRHYALYKIDANALGNGGSCGNTVEPILTTPIVIQEVQADGTTKIGEPTTILTNSVYDGPLVEAPYMIRNADGVYVLFFSSWCYTTDKYSVSTAYSNSPTGPFEKAKLPLFVTGTQGLIGPGGGSIADDGTSWAMHGYESRDRVGGRRSMYVTQLRLEGRETIST</sequence>
<organism evidence="8 10">
    <name type="scientific">Cercospora beticola</name>
    <name type="common">Sugarbeet leaf spot fungus</name>
    <dbReference type="NCBI Taxonomy" id="122368"/>
    <lineage>
        <taxon>Eukaryota</taxon>
        <taxon>Fungi</taxon>
        <taxon>Dikarya</taxon>
        <taxon>Ascomycota</taxon>
        <taxon>Pezizomycotina</taxon>
        <taxon>Dothideomycetes</taxon>
        <taxon>Dothideomycetidae</taxon>
        <taxon>Mycosphaerellales</taxon>
        <taxon>Mycosphaerellaceae</taxon>
        <taxon>Cercospora</taxon>
    </lineage>
</organism>
<dbReference type="SUPFAM" id="SSF75005">
    <property type="entry name" value="Arabinanase/levansucrase/invertase"/>
    <property type="match status" value="1"/>
</dbReference>
<dbReference type="CDD" id="cd08999">
    <property type="entry name" value="GH43_ABN-like"/>
    <property type="match status" value="1"/>
</dbReference>
<feature type="signal peptide" evidence="7">
    <location>
        <begin position="1"/>
        <end position="22"/>
    </location>
</feature>
<evidence type="ECO:0000256" key="4">
    <source>
        <dbReference type="PIRSR" id="PIRSR606710-1"/>
    </source>
</evidence>
<feature type="chain" id="PRO_5013962550" description="Glycoside hydrolase family 43 protein" evidence="7">
    <location>
        <begin position="23"/>
        <end position="334"/>
    </location>
</feature>
<dbReference type="Proteomes" id="UP001302367">
    <property type="component" value="Chromosome 3"/>
</dbReference>
<dbReference type="InterPro" id="IPR023296">
    <property type="entry name" value="Glyco_hydro_beta-prop_sf"/>
</dbReference>
<gene>
    <name evidence="8" type="ORF">CB0940_03812</name>
    <name evidence="9" type="ORF">RHO25_005624</name>
</gene>
<evidence type="ECO:0000313" key="10">
    <source>
        <dbReference type="Proteomes" id="UP000230605"/>
    </source>
</evidence>
<evidence type="ECO:0008006" key="12">
    <source>
        <dbReference type="Google" id="ProtNLM"/>
    </source>
</evidence>
<reference evidence="9 11" key="2">
    <citation type="submission" date="2023-09" db="EMBL/GenBank/DDBJ databases">
        <title>Complete-Gapless Cercospora beticola genome.</title>
        <authorList>
            <person name="Wyatt N.A."/>
            <person name="Spanner R.E."/>
            <person name="Bolton M.D."/>
        </authorList>
    </citation>
    <scope>NUCLEOTIDE SEQUENCE [LARGE SCALE GENOMIC DNA]</scope>
    <source>
        <strain evidence="9">Cb09-40</strain>
    </source>
</reference>
<feature type="site" description="Important for catalytic activity, responsible for pKa modulation of the active site Glu and correct orientation of both the proton donor and substrate" evidence="5">
    <location>
        <position position="162"/>
    </location>
</feature>
<dbReference type="Gene3D" id="2.115.10.20">
    <property type="entry name" value="Glycosyl hydrolase domain, family 43"/>
    <property type="match status" value="1"/>
</dbReference>
<dbReference type="EMBL" id="LKMD01000101">
    <property type="protein sequence ID" value="PIA99144.1"/>
    <property type="molecule type" value="Genomic_DNA"/>
</dbReference>
<dbReference type="Pfam" id="PF04616">
    <property type="entry name" value="Glyco_hydro_43"/>
    <property type="match status" value="1"/>
</dbReference>
<dbReference type="Proteomes" id="UP000230605">
    <property type="component" value="Chromosome 3"/>
</dbReference>
<reference evidence="8 10" key="1">
    <citation type="submission" date="2015-10" db="EMBL/GenBank/DDBJ databases">
        <title>The cercosporin biosynthetic gene cluster was horizontally transferred to several fungal lineages and shown to be expanded in Cercospora beticola based on microsynteny with recipient genomes.</title>
        <authorList>
            <person name="De Jonge R."/>
            <person name="Ebert M.K."/>
            <person name="Suttle J.C."/>
            <person name="Jurick Ii W.M."/>
            <person name="Secor G.A."/>
            <person name="Thomma B.P."/>
            <person name="Van De Peer Y."/>
            <person name="Bolton M.D."/>
        </authorList>
    </citation>
    <scope>NUCLEOTIDE SEQUENCE [LARGE SCALE GENOMIC DNA]</scope>
    <source>
        <strain evidence="8 10">09-40</strain>
    </source>
</reference>
<evidence type="ECO:0000256" key="6">
    <source>
        <dbReference type="RuleBase" id="RU361187"/>
    </source>
</evidence>
<keyword evidence="3 6" id="KW-0326">Glycosidase</keyword>
<feature type="active site" description="Proton acceptor" evidence="4">
    <location>
        <position position="42"/>
    </location>
</feature>
<dbReference type="PANTHER" id="PTHR42812">
    <property type="entry name" value="BETA-XYLOSIDASE"/>
    <property type="match status" value="1"/>
</dbReference>
<dbReference type="EMBL" id="CP134186">
    <property type="protein sequence ID" value="WPB01004.1"/>
    <property type="molecule type" value="Genomic_DNA"/>
</dbReference>
<dbReference type="AlphaFoldDB" id="A0A2G5I2V9"/>
<evidence type="ECO:0000256" key="5">
    <source>
        <dbReference type="PIRSR" id="PIRSR606710-2"/>
    </source>
</evidence>
<evidence type="ECO:0000313" key="9">
    <source>
        <dbReference type="EMBL" id="WPB01004.1"/>
    </source>
</evidence>
<evidence type="ECO:0000256" key="2">
    <source>
        <dbReference type="ARBA" id="ARBA00022801"/>
    </source>
</evidence>
<dbReference type="OrthoDB" id="3879658at2759"/>
<keyword evidence="11" id="KW-1185">Reference proteome</keyword>
<evidence type="ECO:0000313" key="8">
    <source>
        <dbReference type="EMBL" id="PIA99144.1"/>
    </source>
</evidence>
<dbReference type="InterPro" id="IPR006710">
    <property type="entry name" value="Glyco_hydro_43"/>
</dbReference>
<proteinExistence type="inferred from homology"/>
<keyword evidence="2 6" id="KW-0378">Hydrolase</keyword>
<name>A0A2G5I2V9_CERBT</name>
<feature type="active site" description="Proton donor" evidence="4">
    <location>
        <position position="232"/>
    </location>
</feature>
<protein>
    <recommendedName>
        <fullName evidence="12">Glycoside hydrolase family 43 protein</fullName>
    </recommendedName>
</protein>
<evidence type="ECO:0000256" key="7">
    <source>
        <dbReference type="SAM" id="SignalP"/>
    </source>
</evidence>
<evidence type="ECO:0000256" key="3">
    <source>
        <dbReference type="ARBA" id="ARBA00023295"/>
    </source>
</evidence>
<comment type="similarity">
    <text evidence="1 6">Belongs to the glycosyl hydrolase 43 family.</text>
</comment>
<dbReference type="InterPro" id="IPR051795">
    <property type="entry name" value="Glycosyl_Hydrlase_43"/>
</dbReference>
<keyword evidence="7" id="KW-0732">Signal</keyword>
<dbReference type="GO" id="GO:0005975">
    <property type="term" value="P:carbohydrate metabolic process"/>
    <property type="evidence" value="ECO:0007669"/>
    <property type="project" value="InterPro"/>
</dbReference>
<evidence type="ECO:0000256" key="1">
    <source>
        <dbReference type="ARBA" id="ARBA00009865"/>
    </source>
</evidence>
<accession>A0A2G5I2V9</accession>
<dbReference type="GO" id="GO:0004553">
    <property type="term" value="F:hydrolase activity, hydrolyzing O-glycosyl compounds"/>
    <property type="evidence" value="ECO:0007669"/>
    <property type="project" value="InterPro"/>
</dbReference>